<dbReference type="SUPFAM" id="SSF56399">
    <property type="entry name" value="ADP-ribosylation"/>
    <property type="match status" value="1"/>
</dbReference>
<proteinExistence type="predicted"/>
<dbReference type="PANTHER" id="PTHR34129">
    <property type="entry name" value="BLR1139 PROTEIN"/>
    <property type="match status" value="1"/>
</dbReference>
<keyword evidence="2" id="KW-1185">Reference proteome</keyword>
<dbReference type="Proteomes" id="UP001194580">
    <property type="component" value="Unassembled WGS sequence"/>
</dbReference>
<gene>
    <name evidence="1" type="ORF">BGZ95_006052</name>
</gene>
<evidence type="ECO:0000313" key="2">
    <source>
        <dbReference type="Proteomes" id="UP001194580"/>
    </source>
</evidence>
<evidence type="ECO:0008006" key="3">
    <source>
        <dbReference type="Google" id="ProtNLM"/>
    </source>
</evidence>
<comment type="caution">
    <text evidence="1">The sequence shown here is derived from an EMBL/GenBank/DDBJ whole genome shotgun (WGS) entry which is preliminary data.</text>
</comment>
<protein>
    <recommendedName>
        <fullName evidence="3">DUF952 domain-containing protein</fullName>
    </recommendedName>
</protein>
<evidence type="ECO:0000313" key="1">
    <source>
        <dbReference type="EMBL" id="KAG0277371.1"/>
    </source>
</evidence>
<accession>A0AAD4H8G0</accession>
<dbReference type="AlphaFoldDB" id="A0AAD4H8G0"/>
<reference evidence="1" key="1">
    <citation type="journal article" date="2020" name="Fungal Divers.">
        <title>Resolving the Mortierellaceae phylogeny through synthesis of multi-gene phylogenetics and phylogenomics.</title>
        <authorList>
            <person name="Vandepol N."/>
            <person name="Liber J."/>
            <person name="Desiro A."/>
            <person name="Na H."/>
            <person name="Kennedy M."/>
            <person name="Barry K."/>
            <person name="Grigoriev I.V."/>
            <person name="Miller A.N."/>
            <person name="O'Donnell K."/>
            <person name="Stajich J.E."/>
            <person name="Bonito G."/>
        </authorList>
    </citation>
    <scope>NUCLEOTIDE SEQUENCE</scope>
    <source>
        <strain evidence="1">NRRL 28262</strain>
    </source>
</reference>
<dbReference type="InterPro" id="IPR009297">
    <property type="entry name" value="DUF952"/>
</dbReference>
<dbReference type="Gene3D" id="3.20.170.20">
    <property type="entry name" value="Protein of unknown function DUF952"/>
    <property type="match status" value="1"/>
</dbReference>
<dbReference type="EMBL" id="JAAAIL010000281">
    <property type="protein sequence ID" value="KAG0277371.1"/>
    <property type="molecule type" value="Genomic_DNA"/>
</dbReference>
<organism evidence="1 2">
    <name type="scientific">Linnemannia exigua</name>
    <dbReference type="NCBI Taxonomy" id="604196"/>
    <lineage>
        <taxon>Eukaryota</taxon>
        <taxon>Fungi</taxon>
        <taxon>Fungi incertae sedis</taxon>
        <taxon>Mucoromycota</taxon>
        <taxon>Mortierellomycotina</taxon>
        <taxon>Mortierellomycetes</taxon>
        <taxon>Mortierellales</taxon>
        <taxon>Mortierellaceae</taxon>
        <taxon>Linnemannia</taxon>
    </lineage>
</organism>
<dbReference type="PANTHER" id="PTHR34129:SF1">
    <property type="entry name" value="DUF952 DOMAIN-CONTAINING PROTEIN"/>
    <property type="match status" value="1"/>
</dbReference>
<dbReference type="Pfam" id="PF06108">
    <property type="entry name" value="DUF952"/>
    <property type="match status" value="1"/>
</dbReference>
<name>A0AAD4H8G0_9FUNG</name>
<sequence length="140" mass="15736">MSNHPLAPSTDPAFVYKLISPASSFDPSQKALPLSALDKADGFYHLSTAQQVPGTANRFFPKSKFSDLLILKIKFAAIKQQTKWEAAKGEHPTDVSRIFPHVYGDLSQGPETVVGRILMEWDEEREAWDFSEGWEDRVVQ</sequence>